<organism evidence="7 8">
    <name type="scientific">Rhodoferax saidenbachensis</name>
    <dbReference type="NCBI Taxonomy" id="1484693"/>
    <lineage>
        <taxon>Bacteria</taxon>
        <taxon>Pseudomonadati</taxon>
        <taxon>Pseudomonadota</taxon>
        <taxon>Betaproteobacteria</taxon>
        <taxon>Burkholderiales</taxon>
        <taxon>Comamonadaceae</taxon>
        <taxon>Rhodoferax</taxon>
    </lineage>
</organism>
<sequence>MNEPGTEAPVIPQPAWLQHKERGSFLLLQLMRGISLLFGRRLSRIVVYGIALYFLLAVSSARKASGDYLARVLGRPVTWSDRYRHILAFASTIHDRFFLLNGQSRLFDIQVFGAEPVIARQAHQQGVLLFGAHMGSFEVLLDHSRRNGFQTCVAMYPENAQQLNRTLAAINPEAITGIVALGQRGSMLRIHDKLQTGGLVGVLADRASGPDQYLTLPFLGAPARFPTGPFRLAAMLGHPVYFMTGLYGGANRYTLHFEPLADFAAVPRDQRDAVVRATLEKYVATLERHCRAMPYNWFNFFDFWESAP</sequence>
<keyword evidence="6 7" id="KW-0012">Acyltransferase</keyword>
<dbReference type="Proteomes" id="UP001268089">
    <property type="component" value="Unassembled WGS sequence"/>
</dbReference>
<dbReference type="RefSeq" id="WP_310340703.1">
    <property type="nucleotide sequence ID" value="NZ_JAVDXO010000002.1"/>
</dbReference>
<dbReference type="PANTHER" id="PTHR30606:SF9">
    <property type="entry name" value="LIPID A BIOSYNTHESIS LAUROYLTRANSFERASE"/>
    <property type="match status" value="1"/>
</dbReference>
<evidence type="ECO:0000256" key="3">
    <source>
        <dbReference type="ARBA" id="ARBA00022519"/>
    </source>
</evidence>
<dbReference type="GO" id="GO:0016746">
    <property type="term" value="F:acyltransferase activity"/>
    <property type="evidence" value="ECO:0007669"/>
    <property type="project" value="UniProtKB-KW"/>
</dbReference>
<dbReference type="CDD" id="cd07984">
    <property type="entry name" value="LPLAT_LABLAT-like"/>
    <property type="match status" value="1"/>
</dbReference>
<evidence type="ECO:0000256" key="5">
    <source>
        <dbReference type="ARBA" id="ARBA00023136"/>
    </source>
</evidence>
<dbReference type="PIRSF" id="PIRSF028561">
    <property type="entry name" value="Ac_Trasf"/>
    <property type="match status" value="1"/>
</dbReference>
<keyword evidence="5" id="KW-0472">Membrane</keyword>
<name>A0ABU1ZKM5_9BURK</name>
<proteinExistence type="predicted"/>
<reference evidence="7 8" key="1">
    <citation type="submission" date="2023-07" db="EMBL/GenBank/DDBJ databases">
        <title>Sorghum-associated microbial communities from plants grown in Nebraska, USA.</title>
        <authorList>
            <person name="Schachtman D."/>
        </authorList>
    </citation>
    <scope>NUCLEOTIDE SEQUENCE [LARGE SCALE GENOMIC DNA]</scope>
    <source>
        <strain evidence="7 8">BE308</strain>
    </source>
</reference>
<evidence type="ECO:0000256" key="4">
    <source>
        <dbReference type="ARBA" id="ARBA00022679"/>
    </source>
</evidence>
<evidence type="ECO:0000256" key="2">
    <source>
        <dbReference type="ARBA" id="ARBA00022475"/>
    </source>
</evidence>
<evidence type="ECO:0000313" key="7">
    <source>
        <dbReference type="EMBL" id="MDR7306099.1"/>
    </source>
</evidence>
<protein>
    <submittedName>
        <fullName evidence="7">LPLAT superfamily acyltransferase</fullName>
    </submittedName>
</protein>
<evidence type="ECO:0000256" key="6">
    <source>
        <dbReference type="ARBA" id="ARBA00023315"/>
    </source>
</evidence>
<accession>A0ABU1ZKM5</accession>
<comment type="subcellular location">
    <subcellularLocation>
        <location evidence="1">Cell inner membrane</location>
    </subcellularLocation>
</comment>
<keyword evidence="4" id="KW-0808">Transferase</keyword>
<dbReference type="Pfam" id="PF03279">
    <property type="entry name" value="Lip_A_acyltrans"/>
    <property type="match status" value="1"/>
</dbReference>
<evidence type="ECO:0000313" key="8">
    <source>
        <dbReference type="Proteomes" id="UP001268089"/>
    </source>
</evidence>
<dbReference type="InterPro" id="IPR014548">
    <property type="entry name" value="Ac_Trasf"/>
</dbReference>
<dbReference type="InterPro" id="IPR004960">
    <property type="entry name" value="LipA_acyltrans"/>
</dbReference>
<evidence type="ECO:0000256" key="1">
    <source>
        <dbReference type="ARBA" id="ARBA00004533"/>
    </source>
</evidence>
<keyword evidence="3" id="KW-0997">Cell inner membrane</keyword>
<keyword evidence="8" id="KW-1185">Reference proteome</keyword>
<gene>
    <name evidence="7" type="ORF">J2X15_001377</name>
</gene>
<dbReference type="PANTHER" id="PTHR30606">
    <property type="entry name" value="LIPID A BIOSYNTHESIS LAUROYL ACYLTRANSFERASE"/>
    <property type="match status" value="1"/>
</dbReference>
<keyword evidence="2" id="KW-1003">Cell membrane</keyword>
<dbReference type="EMBL" id="JAVDXO010000002">
    <property type="protein sequence ID" value="MDR7306099.1"/>
    <property type="molecule type" value="Genomic_DNA"/>
</dbReference>
<comment type="caution">
    <text evidence="7">The sequence shown here is derived from an EMBL/GenBank/DDBJ whole genome shotgun (WGS) entry which is preliminary data.</text>
</comment>